<keyword evidence="3" id="KW-0378">Hydrolase</keyword>
<evidence type="ECO:0000256" key="1">
    <source>
        <dbReference type="ARBA" id="ARBA00022670"/>
    </source>
</evidence>
<dbReference type="GO" id="GO:0006508">
    <property type="term" value="P:proteolysis"/>
    <property type="evidence" value="ECO:0007669"/>
    <property type="project" value="UniProtKB-KW"/>
</dbReference>
<feature type="signal peptide" evidence="4">
    <location>
        <begin position="1"/>
        <end position="20"/>
    </location>
</feature>
<dbReference type="Pfam" id="PF05576">
    <property type="entry name" value="Peptidase_S37"/>
    <property type="match status" value="1"/>
</dbReference>
<accession>A0A3Q9IPK8</accession>
<dbReference type="OrthoDB" id="3979391at2"/>
<dbReference type="PANTHER" id="PTHR11010">
    <property type="entry name" value="PROTEASE S28 PRO-X CARBOXYPEPTIDASE-RELATED"/>
    <property type="match status" value="1"/>
</dbReference>
<feature type="chain" id="PRO_5018618359" evidence="4">
    <location>
        <begin position="21"/>
        <end position="455"/>
    </location>
</feature>
<keyword evidence="1" id="KW-0645">Protease</keyword>
<evidence type="ECO:0000256" key="4">
    <source>
        <dbReference type="SAM" id="SignalP"/>
    </source>
</evidence>
<dbReference type="InterPro" id="IPR029058">
    <property type="entry name" value="AB_hydrolase_fold"/>
</dbReference>
<name>A0A3Q9IPK8_9BACT</name>
<dbReference type="EMBL" id="CP032819">
    <property type="protein sequence ID" value="AZS30748.1"/>
    <property type="molecule type" value="Genomic_DNA"/>
</dbReference>
<dbReference type="PROSITE" id="PS51257">
    <property type="entry name" value="PROKAR_LIPOPROTEIN"/>
    <property type="match status" value="1"/>
</dbReference>
<dbReference type="InterPro" id="IPR008761">
    <property type="entry name" value="Peptidase_S37"/>
</dbReference>
<proteinExistence type="predicted"/>
<evidence type="ECO:0000313" key="5">
    <source>
        <dbReference type="EMBL" id="AZS30748.1"/>
    </source>
</evidence>
<organism evidence="5 6">
    <name type="scientific">Butyricimonas faecalis</name>
    <dbReference type="NCBI Taxonomy" id="2093856"/>
    <lineage>
        <taxon>Bacteria</taxon>
        <taxon>Pseudomonadati</taxon>
        <taxon>Bacteroidota</taxon>
        <taxon>Bacteroidia</taxon>
        <taxon>Bacteroidales</taxon>
        <taxon>Odoribacteraceae</taxon>
        <taxon>Butyricimonas</taxon>
    </lineage>
</organism>
<dbReference type="GO" id="GO:0008239">
    <property type="term" value="F:dipeptidyl-peptidase activity"/>
    <property type="evidence" value="ECO:0007669"/>
    <property type="project" value="TreeGrafter"/>
</dbReference>
<keyword evidence="6" id="KW-1185">Reference proteome</keyword>
<dbReference type="ESTHER" id="9bact-a0a3q9ipk8">
    <property type="family name" value="Peptidase_S37"/>
</dbReference>
<reference evidence="5 6" key="1">
    <citation type="submission" date="2018-10" db="EMBL/GenBank/DDBJ databases">
        <title>Butyricimonas faecalis sp. nov., isolated from human faeces and emended description of the genus Butyricimonas.</title>
        <authorList>
            <person name="Le Roy T."/>
            <person name="Van der Smissen P."/>
            <person name="Paquot A."/>
            <person name="Delzenne N."/>
            <person name="Muccioli G."/>
            <person name="Collet J.-F."/>
            <person name="Cani P.D."/>
        </authorList>
    </citation>
    <scope>NUCLEOTIDE SEQUENCE [LARGE SCALE GENOMIC DNA]</scope>
    <source>
        <strain evidence="5 6">H184</strain>
    </source>
</reference>
<sequence>MRYVFSLFVTLLLACGSVLANGPLLQKLQQIKEISGIRELKVQPYTEYYEFWYEQPIDHNNPSKGTFKQRVLLGHRDFNAPMVAILEGYGIYSPAESELSKLFNTNQLTIEHRFFNNSKPEGETPWADLTLKQAATDQHEIIQTLRQKIYPNTKWISTGISKGGQTTVYHRYFYPEDVEISVPYVAPINLEKIDPRLEKFLSKLGGTPENRKLLEGGGKDIKWQIFDFQKRCLENLNKLMPLMQELTQAKGYSFNKVGGTERALKLTILEFPFAFWQWGNNINNMPQPEEDDYNEIFNYLVNVSSPDFFDDKAIENLQAFYYAALTETGMYAYNTKPFKKFFKDEPEPIITFDFAMPKGYENTPFNTQQLQNINRWLQTDAENILFIYGGSDPWSATAVDLKKNDKCRKYIKANMDHKCRIASFENLTRSAIIKVLKSWLTGTEVEEEIEEVLIY</sequence>
<dbReference type="SUPFAM" id="SSF53474">
    <property type="entry name" value="alpha/beta-Hydrolases"/>
    <property type="match status" value="1"/>
</dbReference>
<protein>
    <submittedName>
        <fullName evidence="5">Peptidase</fullName>
    </submittedName>
</protein>
<evidence type="ECO:0000313" key="6">
    <source>
        <dbReference type="Proteomes" id="UP000270673"/>
    </source>
</evidence>
<dbReference type="RefSeq" id="WP_106481389.1">
    <property type="nucleotide sequence ID" value="NZ_CP032819.1"/>
</dbReference>
<evidence type="ECO:0000256" key="2">
    <source>
        <dbReference type="ARBA" id="ARBA00022729"/>
    </source>
</evidence>
<gene>
    <name evidence="5" type="ORF">D8S85_15145</name>
</gene>
<keyword evidence="2 4" id="KW-0732">Signal</keyword>
<dbReference type="AlphaFoldDB" id="A0A3Q9IPK8"/>
<dbReference type="Proteomes" id="UP000270673">
    <property type="component" value="Chromosome"/>
</dbReference>
<evidence type="ECO:0000256" key="3">
    <source>
        <dbReference type="ARBA" id="ARBA00022801"/>
    </source>
</evidence>
<dbReference type="PANTHER" id="PTHR11010:SF38">
    <property type="entry name" value="LYSOSOMAL PRO-X CARBOXYPEPTIDASE"/>
    <property type="match status" value="1"/>
</dbReference>
<dbReference type="KEGG" id="buy:D8S85_15145"/>
<dbReference type="Gene3D" id="3.40.50.1820">
    <property type="entry name" value="alpha/beta hydrolase"/>
    <property type="match status" value="2"/>
</dbReference>